<dbReference type="EnsemblPlants" id="OPUNC03G15590.2">
    <property type="protein sequence ID" value="OPUNC03G15590.2"/>
    <property type="gene ID" value="OPUNC03G15590"/>
</dbReference>
<feature type="compositionally biased region" description="Low complexity" evidence="5">
    <location>
        <begin position="1"/>
        <end position="10"/>
    </location>
</feature>
<feature type="region of interest" description="Disordered" evidence="5">
    <location>
        <begin position="1"/>
        <end position="48"/>
    </location>
</feature>
<organism evidence="7">
    <name type="scientific">Oryza punctata</name>
    <name type="common">Red rice</name>
    <dbReference type="NCBI Taxonomy" id="4537"/>
    <lineage>
        <taxon>Eukaryota</taxon>
        <taxon>Viridiplantae</taxon>
        <taxon>Streptophyta</taxon>
        <taxon>Embryophyta</taxon>
        <taxon>Tracheophyta</taxon>
        <taxon>Spermatophyta</taxon>
        <taxon>Magnoliopsida</taxon>
        <taxon>Liliopsida</taxon>
        <taxon>Poales</taxon>
        <taxon>Poaceae</taxon>
        <taxon>BOP clade</taxon>
        <taxon>Oryzoideae</taxon>
        <taxon>Oryzeae</taxon>
        <taxon>Oryzinae</taxon>
        <taxon>Oryza</taxon>
    </lineage>
</organism>
<dbReference type="Pfam" id="PF00249">
    <property type="entry name" value="Myb_DNA-binding"/>
    <property type="match status" value="1"/>
</dbReference>
<dbReference type="eggNOG" id="ENOG502QXMH">
    <property type="taxonomic scope" value="Eukaryota"/>
</dbReference>
<feature type="compositionally biased region" description="Low complexity" evidence="5">
    <location>
        <begin position="176"/>
        <end position="191"/>
    </location>
</feature>
<dbReference type="Pfam" id="PF14379">
    <property type="entry name" value="Myb_CC_LHEQLE"/>
    <property type="match status" value="1"/>
</dbReference>
<reference evidence="7" key="1">
    <citation type="submission" date="2015-04" db="UniProtKB">
        <authorList>
            <consortium name="EnsemblPlants"/>
        </authorList>
    </citation>
    <scope>IDENTIFICATION</scope>
</reference>
<dbReference type="STRING" id="4537.A0A0E0KD97"/>
<keyword evidence="4" id="KW-0539">Nucleus</keyword>
<dbReference type="SUPFAM" id="SSF46689">
    <property type="entry name" value="Homeodomain-like"/>
    <property type="match status" value="1"/>
</dbReference>
<dbReference type="InterPro" id="IPR017930">
    <property type="entry name" value="Myb_dom"/>
</dbReference>
<accession>A0A0E0KD97</accession>
<feature type="domain" description="HTH myb-type" evidence="6">
    <location>
        <begin position="213"/>
        <end position="273"/>
    </location>
</feature>
<dbReference type="InterPro" id="IPR009057">
    <property type="entry name" value="Homeodomain-like_sf"/>
</dbReference>
<evidence type="ECO:0000256" key="1">
    <source>
        <dbReference type="ARBA" id="ARBA00023015"/>
    </source>
</evidence>
<keyword evidence="8" id="KW-1185">Reference proteome</keyword>
<dbReference type="PROSITE" id="PS51294">
    <property type="entry name" value="HTH_MYB"/>
    <property type="match status" value="1"/>
</dbReference>
<dbReference type="Proteomes" id="UP000026962">
    <property type="component" value="Chromosome 3"/>
</dbReference>
<reference evidence="7" key="2">
    <citation type="submission" date="2018-05" db="EMBL/GenBank/DDBJ databases">
        <title>OpunRS2 (Oryza punctata Reference Sequence Version 2).</title>
        <authorList>
            <person name="Zhang J."/>
            <person name="Kudrna D."/>
            <person name="Lee S."/>
            <person name="Talag J."/>
            <person name="Welchert J."/>
            <person name="Wing R.A."/>
        </authorList>
    </citation>
    <scope>NUCLEOTIDE SEQUENCE [LARGE SCALE GENOMIC DNA]</scope>
</reference>
<keyword evidence="3" id="KW-0804">Transcription</keyword>
<dbReference type="HOGENOM" id="CLU_044541_0_0_1"/>
<sequence>MSSSLPVLPKSLKDIPRSRNTQNILMPGQLPNDYMPLHHNAPQSATLHPRASVVGSSYSAMLGYSANPIDSVSSHERLFMAPPFISQSLNSEIRQSLCNNNTHGGHTEPTFFPAPACGAPDYMDTITVPDNHTESCTSTVTSDVAKQNEWWADIMNDDWKDILDATATDSQSKSMAQPSNSAASQPAFNQSTSSHSGDICPVPSPPPNNSNASASKQRMRWTPELHESFVHAVNKLGGSEKATPKGVLKLMKVDGLTIYHVKSHLQKYRTARYKPDLSEGTTQEGKTTEELSLDLKACICVILFLVVGLPYYALLREWWYFVFIFLLDQSMDLTEALRLQMEVQKRLHEQLEIQRKLQLRIEEQGKYLQKMFEKQCKSSTQSVQDPSSGDTATPSEPSNSVDKDSDAALDPNRIGDNHPKNSTNVGANLRTSATELTDSPVTATDESELPQEKRRRVHES</sequence>
<dbReference type="Gramene" id="OPUNC03G15590.1">
    <property type="protein sequence ID" value="OPUNC03G15590.1"/>
    <property type="gene ID" value="OPUNC03G15590"/>
</dbReference>
<dbReference type="PANTHER" id="PTHR31499:SF80">
    <property type="entry name" value="HTH MYB-TYPE DOMAIN-CONTAINING PROTEIN"/>
    <property type="match status" value="1"/>
</dbReference>
<dbReference type="Gene3D" id="1.10.10.60">
    <property type="entry name" value="Homeodomain-like"/>
    <property type="match status" value="1"/>
</dbReference>
<evidence type="ECO:0000313" key="7">
    <source>
        <dbReference type="EnsemblPlants" id="OPUNC03G15590.1"/>
    </source>
</evidence>
<dbReference type="AlphaFoldDB" id="A0A0E0KD97"/>
<keyword evidence="1" id="KW-0805">Transcription regulation</keyword>
<dbReference type="GO" id="GO:0003700">
    <property type="term" value="F:DNA-binding transcription factor activity"/>
    <property type="evidence" value="ECO:0007669"/>
    <property type="project" value="InterPro"/>
</dbReference>
<dbReference type="PANTHER" id="PTHR31499">
    <property type="entry name" value="MYB FAMILY TRANSCRIPTION FACTOR PHL11"/>
    <property type="match status" value="1"/>
</dbReference>
<dbReference type="EnsemblPlants" id="OPUNC03G15590.1">
    <property type="protein sequence ID" value="OPUNC03G15590.1"/>
    <property type="gene ID" value="OPUNC03G15590"/>
</dbReference>
<dbReference type="InterPro" id="IPR025756">
    <property type="entry name" value="Myb_CC_LHEQLE"/>
</dbReference>
<feature type="region of interest" description="Disordered" evidence="5">
    <location>
        <begin position="168"/>
        <end position="218"/>
    </location>
</feature>
<dbReference type="InterPro" id="IPR001005">
    <property type="entry name" value="SANT/Myb"/>
</dbReference>
<dbReference type="NCBIfam" id="TIGR01557">
    <property type="entry name" value="myb_SHAQKYF"/>
    <property type="match status" value="1"/>
</dbReference>
<keyword evidence="2" id="KW-0238">DNA-binding</keyword>
<evidence type="ECO:0000259" key="6">
    <source>
        <dbReference type="PROSITE" id="PS51294"/>
    </source>
</evidence>
<feature type="compositionally biased region" description="Polar residues" evidence="5">
    <location>
        <begin position="420"/>
        <end position="444"/>
    </location>
</feature>
<evidence type="ECO:0000256" key="2">
    <source>
        <dbReference type="ARBA" id="ARBA00023125"/>
    </source>
</evidence>
<dbReference type="InterPro" id="IPR006447">
    <property type="entry name" value="Myb_dom_plants"/>
</dbReference>
<evidence type="ECO:0000256" key="4">
    <source>
        <dbReference type="ARBA" id="ARBA00023242"/>
    </source>
</evidence>
<evidence type="ECO:0000313" key="8">
    <source>
        <dbReference type="Proteomes" id="UP000026962"/>
    </source>
</evidence>
<dbReference type="OMA" id="SDWPEWA"/>
<protein>
    <recommendedName>
        <fullName evidence="6">HTH myb-type domain-containing protein</fullName>
    </recommendedName>
</protein>
<proteinExistence type="predicted"/>
<feature type="region of interest" description="Disordered" evidence="5">
    <location>
        <begin position="378"/>
        <end position="460"/>
    </location>
</feature>
<dbReference type="Gramene" id="OPUNC03G15590.2">
    <property type="protein sequence ID" value="OPUNC03G15590.2"/>
    <property type="gene ID" value="OPUNC03G15590"/>
</dbReference>
<name>A0A0E0KD97_ORYPU</name>
<evidence type="ECO:0000256" key="3">
    <source>
        <dbReference type="ARBA" id="ARBA00023163"/>
    </source>
</evidence>
<dbReference type="GO" id="GO:0003677">
    <property type="term" value="F:DNA binding"/>
    <property type="evidence" value="ECO:0007669"/>
    <property type="project" value="UniProtKB-KW"/>
</dbReference>
<dbReference type="InterPro" id="IPR046955">
    <property type="entry name" value="PHR1-like"/>
</dbReference>
<feature type="compositionally biased region" description="Polar residues" evidence="5">
    <location>
        <begin position="378"/>
        <end position="400"/>
    </location>
</feature>
<dbReference type="FunFam" id="1.10.10.60:FF:000002">
    <property type="entry name" value="Myb family transcription factor"/>
    <property type="match status" value="1"/>
</dbReference>
<evidence type="ECO:0000256" key="5">
    <source>
        <dbReference type="SAM" id="MobiDB-lite"/>
    </source>
</evidence>